<evidence type="ECO:0000256" key="1">
    <source>
        <dbReference type="SAM" id="MobiDB-lite"/>
    </source>
</evidence>
<dbReference type="STRING" id="313368.SAMN04488012_103233"/>
<dbReference type="EMBL" id="FQZA01000003">
    <property type="protein sequence ID" value="SHI89402.1"/>
    <property type="molecule type" value="Genomic_DNA"/>
</dbReference>
<organism evidence="3 4">
    <name type="scientific">Palleronia salina</name>
    <dbReference type="NCBI Taxonomy" id="313368"/>
    <lineage>
        <taxon>Bacteria</taxon>
        <taxon>Pseudomonadati</taxon>
        <taxon>Pseudomonadota</taxon>
        <taxon>Alphaproteobacteria</taxon>
        <taxon>Rhodobacterales</taxon>
        <taxon>Roseobacteraceae</taxon>
        <taxon>Palleronia</taxon>
    </lineage>
</organism>
<name>A0A1M6EVE2_9RHOB</name>
<dbReference type="AlphaFoldDB" id="A0A1M6EVE2"/>
<feature type="region of interest" description="Disordered" evidence="1">
    <location>
        <begin position="47"/>
        <end position="250"/>
    </location>
</feature>
<sequence>MQPGTIISGVAHTLLILFALFGGLFERDPLPPPDVAQVSVLSEEEFAALTRPEMGEQQAETEPPTAALEIPEPAPAPEPEPAREPTPEPDPAPAPEPTPPAPQPDPAPPAPEAPPAPPTPQVRDDRPVAPQDVPRPAPRVSTEATPPPPPEAEQAPEVVEAPAPEPEPEEPAEVVEDQTPTAPPETADQIVTEAERPSQLTNAAPLGTPRPRGRPERPAPAPQTETARDQPAPTEAPRTEADTQTAASDNVNSAVQDTLAGLEQLIEQAPQQGIPAGPPLTDGEKEAFRLSVRQCWIVDTGSEAANVTVSIRFGLNRDGSVQADTLRQTGASGGSDAAIRSAFDAGRRAILRCAAQQGGYKLPPEKYGQWQEVEVTFNPEGMRLR</sequence>
<proteinExistence type="predicted"/>
<gene>
    <name evidence="3" type="ORF">SAMN04488012_103233</name>
</gene>
<keyword evidence="2" id="KW-0472">Membrane</keyword>
<keyword evidence="4" id="KW-1185">Reference proteome</keyword>
<evidence type="ECO:0000256" key="2">
    <source>
        <dbReference type="SAM" id="Phobius"/>
    </source>
</evidence>
<dbReference type="PRINTS" id="PR01217">
    <property type="entry name" value="PRICHEXTENSN"/>
</dbReference>
<feature type="compositionally biased region" description="Pro residues" evidence="1">
    <location>
        <begin position="88"/>
        <end position="120"/>
    </location>
</feature>
<protein>
    <recommendedName>
        <fullName evidence="5">Cell division and transport-associated protein TolA</fullName>
    </recommendedName>
</protein>
<reference evidence="3 4" key="1">
    <citation type="submission" date="2016-11" db="EMBL/GenBank/DDBJ databases">
        <authorList>
            <person name="Jaros S."/>
            <person name="Januszkiewicz K."/>
            <person name="Wedrychowicz H."/>
        </authorList>
    </citation>
    <scope>NUCLEOTIDE SEQUENCE [LARGE SCALE GENOMIC DNA]</scope>
    <source>
        <strain evidence="3 4">DSM 26892</strain>
    </source>
</reference>
<keyword evidence="2" id="KW-0812">Transmembrane</keyword>
<feature type="transmembrane region" description="Helical" evidence="2">
    <location>
        <begin position="6"/>
        <end position="25"/>
    </location>
</feature>
<evidence type="ECO:0008006" key="5">
    <source>
        <dbReference type="Google" id="ProtNLM"/>
    </source>
</evidence>
<feature type="compositionally biased region" description="Low complexity" evidence="1">
    <location>
        <begin position="152"/>
        <end position="162"/>
    </location>
</feature>
<evidence type="ECO:0000313" key="3">
    <source>
        <dbReference type="EMBL" id="SHI89402.1"/>
    </source>
</evidence>
<dbReference type="Gene3D" id="3.30.1150.10">
    <property type="match status" value="1"/>
</dbReference>
<evidence type="ECO:0000313" key="4">
    <source>
        <dbReference type="Proteomes" id="UP000184040"/>
    </source>
</evidence>
<dbReference type="RefSeq" id="WP_073127934.1">
    <property type="nucleotide sequence ID" value="NZ_FQZA01000003.1"/>
</dbReference>
<dbReference type="Proteomes" id="UP000184040">
    <property type="component" value="Unassembled WGS sequence"/>
</dbReference>
<feature type="compositionally biased region" description="Acidic residues" evidence="1">
    <location>
        <begin position="166"/>
        <end position="176"/>
    </location>
</feature>
<feature type="compositionally biased region" description="Low complexity" evidence="1">
    <location>
        <begin position="60"/>
        <end position="71"/>
    </location>
</feature>
<accession>A0A1M6EVE2</accession>
<keyword evidence="2" id="KW-1133">Transmembrane helix</keyword>